<reference evidence="5" key="3">
    <citation type="submission" date="2025-04" db="UniProtKB">
        <authorList>
            <consortium name="RefSeq"/>
        </authorList>
    </citation>
    <scope>IDENTIFICATION</scope>
    <source>
        <strain evidence="5">CBS 304.34</strain>
    </source>
</reference>
<dbReference type="RefSeq" id="XP_033584556.1">
    <property type="nucleotide sequence ID" value="XM_033714925.1"/>
</dbReference>
<evidence type="ECO:0000313" key="5">
    <source>
        <dbReference type="RefSeq" id="XP_033584556.1"/>
    </source>
</evidence>
<dbReference type="EMBL" id="MU003692">
    <property type="protein sequence ID" value="KAF2817592.1"/>
    <property type="molecule type" value="Genomic_DNA"/>
</dbReference>
<dbReference type="PANTHER" id="PTHR36419">
    <property type="entry name" value="ARRESTIN FAMILY PROTEIN 1"/>
    <property type="match status" value="1"/>
</dbReference>
<gene>
    <name evidence="3 5" type="ORF">BDZ99DRAFT_374533</name>
</gene>
<sequence length="763" mass="84757">MNAPLWSTKARPLSDIRELTEPSLVEIPRKPLPESSIVRKTSLSRNQSVRSVRSARSNRRPSTDSHLAENRKPDAKEAEIRGQESVGSANRGRASPQSPPLGTDNTYTSIYSIPRSSVPPRSSSQPRRSTSRRRPNPTVTESPALRGIPSVPALPPPRESGNTIPGRGHTNSPVRQVAARLDPVSCDTTRRVPSRTFIREPLTADVLEFPTHRHPRVALELELSAGLFVGGSCVEGTIQITVDDAVRVRHRRALDIARISVDLVGVEEMTANRRVTFLNLATELIDSDNPPPYSMVESQEQVAPDDPFWHLISSTTNVPFLLSLPLDVGPPPFQSKSARIRYVLCVTLLVREQMKQYVVRTSEDITVLSVYDPEKALMSLPSPLTASDEYSRPRDSSIEGIKVTAGLHRQVWVSGTSIYVDVHVANNSRKNIKRIELQLERDILCYKHAAASTAEKSASQARIFDSNERSILSKSSIKQGTAGWNGIAAHTTHVRTCDLELPRGHATVKCGKFFEVRYFLNVIVSSAHTKLVTVQLPIVLIHMNSLDVVPNSVAQVAAAIEEKRYHQNFPKNQDLPGHLERRPSHHSVQGRAWNAPRMQSLERMRKQAEDIEELGQILDNSPRKFGTTRHANSAFNYHTPPSNRKGRVLEGGDAEEVKRRLRHVRSSETVASKKTVMRGFSLRGRRTGAGSAMGFREAEVREGVDLGGLTLGGDGSFQSRLEAARERQYQFKKKKSVERWKGIGWIKGGGGGDKDKDKPESWI</sequence>
<dbReference type="Pfam" id="PF02752">
    <property type="entry name" value="Arrestin_C"/>
    <property type="match status" value="1"/>
</dbReference>
<dbReference type="InterPro" id="IPR011022">
    <property type="entry name" value="Arrestin_C-like"/>
</dbReference>
<feature type="region of interest" description="Disordered" evidence="1">
    <location>
        <begin position="569"/>
        <end position="590"/>
    </location>
</feature>
<dbReference type="GO" id="GO:0000935">
    <property type="term" value="C:division septum"/>
    <property type="evidence" value="ECO:0007669"/>
    <property type="project" value="TreeGrafter"/>
</dbReference>
<dbReference type="Proteomes" id="UP000504636">
    <property type="component" value="Unplaced"/>
</dbReference>
<accession>A0A6A6Z8Z5</accession>
<dbReference type="SUPFAM" id="SSF81296">
    <property type="entry name" value="E set domains"/>
    <property type="match status" value="1"/>
</dbReference>
<dbReference type="Gene3D" id="2.60.40.640">
    <property type="match status" value="2"/>
</dbReference>
<name>A0A6A6Z8Z5_9PEZI</name>
<dbReference type="OrthoDB" id="298939at2759"/>
<protein>
    <recommendedName>
        <fullName evidence="2">Arrestin C-terminal-like domain-containing protein</fullName>
    </recommendedName>
</protein>
<feature type="domain" description="Arrestin C-terminal-like" evidence="2">
    <location>
        <begin position="397"/>
        <end position="545"/>
    </location>
</feature>
<reference evidence="5" key="2">
    <citation type="submission" date="2020-04" db="EMBL/GenBank/DDBJ databases">
        <authorList>
            <consortium name="NCBI Genome Project"/>
        </authorList>
    </citation>
    <scope>NUCLEOTIDE SEQUENCE</scope>
    <source>
        <strain evidence="5">CBS 304.34</strain>
    </source>
</reference>
<feature type="compositionally biased region" description="Basic and acidic residues" evidence="1">
    <location>
        <begin position="61"/>
        <end position="82"/>
    </location>
</feature>
<dbReference type="GO" id="GO:0000917">
    <property type="term" value="P:division septum assembly"/>
    <property type="evidence" value="ECO:0007669"/>
    <property type="project" value="TreeGrafter"/>
</dbReference>
<dbReference type="InterPro" id="IPR053060">
    <property type="entry name" value="Cytokinesis_Signaling_Reg"/>
</dbReference>
<evidence type="ECO:0000313" key="3">
    <source>
        <dbReference type="EMBL" id="KAF2817592.1"/>
    </source>
</evidence>
<evidence type="ECO:0000313" key="4">
    <source>
        <dbReference type="Proteomes" id="UP000504636"/>
    </source>
</evidence>
<dbReference type="GeneID" id="54455818"/>
<keyword evidence="4" id="KW-1185">Reference proteome</keyword>
<proteinExistence type="predicted"/>
<feature type="region of interest" description="Disordered" evidence="1">
    <location>
        <begin position="27"/>
        <end position="172"/>
    </location>
</feature>
<dbReference type="AlphaFoldDB" id="A0A6A6Z8Z5"/>
<dbReference type="SMART" id="SM01017">
    <property type="entry name" value="Arrestin_C"/>
    <property type="match status" value="1"/>
</dbReference>
<evidence type="ECO:0000256" key="1">
    <source>
        <dbReference type="SAM" id="MobiDB-lite"/>
    </source>
</evidence>
<feature type="compositionally biased region" description="Low complexity" evidence="1">
    <location>
        <begin position="114"/>
        <end position="128"/>
    </location>
</feature>
<evidence type="ECO:0000259" key="2">
    <source>
        <dbReference type="SMART" id="SM01017"/>
    </source>
</evidence>
<dbReference type="InterPro" id="IPR014756">
    <property type="entry name" value="Ig_E-set"/>
</dbReference>
<organism evidence="3">
    <name type="scientific">Mytilinidion resinicola</name>
    <dbReference type="NCBI Taxonomy" id="574789"/>
    <lineage>
        <taxon>Eukaryota</taxon>
        <taxon>Fungi</taxon>
        <taxon>Dikarya</taxon>
        <taxon>Ascomycota</taxon>
        <taxon>Pezizomycotina</taxon>
        <taxon>Dothideomycetes</taxon>
        <taxon>Pleosporomycetidae</taxon>
        <taxon>Mytilinidiales</taxon>
        <taxon>Mytilinidiaceae</taxon>
        <taxon>Mytilinidion</taxon>
    </lineage>
</organism>
<reference evidence="3 5" key="1">
    <citation type="journal article" date="2020" name="Stud. Mycol.">
        <title>101 Dothideomycetes genomes: a test case for predicting lifestyles and emergence of pathogens.</title>
        <authorList>
            <person name="Haridas S."/>
            <person name="Albert R."/>
            <person name="Binder M."/>
            <person name="Bloem J."/>
            <person name="Labutti K."/>
            <person name="Salamov A."/>
            <person name="Andreopoulos B."/>
            <person name="Baker S."/>
            <person name="Barry K."/>
            <person name="Bills G."/>
            <person name="Bluhm B."/>
            <person name="Cannon C."/>
            <person name="Castanera R."/>
            <person name="Culley D."/>
            <person name="Daum C."/>
            <person name="Ezra D."/>
            <person name="Gonzalez J."/>
            <person name="Henrissat B."/>
            <person name="Kuo A."/>
            <person name="Liang C."/>
            <person name="Lipzen A."/>
            <person name="Lutzoni F."/>
            <person name="Magnuson J."/>
            <person name="Mondo S."/>
            <person name="Nolan M."/>
            <person name="Ohm R."/>
            <person name="Pangilinan J."/>
            <person name="Park H.-J."/>
            <person name="Ramirez L."/>
            <person name="Alfaro M."/>
            <person name="Sun H."/>
            <person name="Tritt A."/>
            <person name="Yoshinaga Y."/>
            <person name="Zwiers L.-H."/>
            <person name="Turgeon B."/>
            <person name="Goodwin S."/>
            <person name="Spatafora J."/>
            <person name="Crous P."/>
            <person name="Grigoriev I."/>
        </authorList>
    </citation>
    <scope>NUCLEOTIDE SEQUENCE</scope>
    <source>
        <strain evidence="3 5">CBS 304.34</strain>
    </source>
</reference>
<dbReference type="PANTHER" id="PTHR36419:SF1">
    <property type="entry name" value="RHO1 GEF LOCALIZING PROTEIN 1"/>
    <property type="match status" value="1"/>
</dbReference>
<dbReference type="InterPro" id="IPR014752">
    <property type="entry name" value="Arrestin-like_C"/>
</dbReference>
<feature type="compositionally biased region" description="Low complexity" evidence="1">
    <location>
        <begin position="43"/>
        <end position="55"/>
    </location>
</feature>